<name>A0ABV1M7E7_9NEIS</name>
<keyword evidence="4 6" id="KW-0998">Cell outer membrane</keyword>
<evidence type="ECO:0000256" key="2">
    <source>
        <dbReference type="ARBA" id="ARBA00023136"/>
    </source>
</evidence>
<gene>
    <name evidence="6 8" type="primary">lptE</name>
    <name evidence="8" type="ORF">ABNW52_11795</name>
</gene>
<evidence type="ECO:0000256" key="6">
    <source>
        <dbReference type="HAMAP-Rule" id="MF_01186"/>
    </source>
</evidence>
<evidence type="ECO:0000313" key="8">
    <source>
        <dbReference type="EMBL" id="MEQ6291295.1"/>
    </source>
</evidence>
<evidence type="ECO:0000256" key="3">
    <source>
        <dbReference type="ARBA" id="ARBA00023139"/>
    </source>
</evidence>
<evidence type="ECO:0000256" key="5">
    <source>
        <dbReference type="ARBA" id="ARBA00023288"/>
    </source>
</evidence>
<proteinExistence type="inferred from homology"/>
<evidence type="ECO:0000256" key="4">
    <source>
        <dbReference type="ARBA" id="ARBA00023237"/>
    </source>
</evidence>
<dbReference type="InterPro" id="IPR007485">
    <property type="entry name" value="LPS_assembly_LptE"/>
</dbReference>
<protein>
    <recommendedName>
        <fullName evidence="6">LPS-assembly lipoprotein LptE</fullName>
    </recommendedName>
</protein>
<dbReference type="PANTHER" id="PTHR38098">
    <property type="entry name" value="LPS-ASSEMBLY LIPOPROTEIN LPTE"/>
    <property type="match status" value="1"/>
</dbReference>
<evidence type="ECO:0000256" key="1">
    <source>
        <dbReference type="ARBA" id="ARBA00022729"/>
    </source>
</evidence>
<evidence type="ECO:0000313" key="9">
    <source>
        <dbReference type="Proteomes" id="UP001433638"/>
    </source>
</evidence>
<reference evidence="8" key="1">
    <citation type="submission" date="2024-06" db="EMBL/GenBank/DDBJ databases">
        <title>Genome sequence of Vogesella sp. MAHUQ-64.</title>
        <authorList>
            <person name="Huq M.A."/>
        </authorList>
    </citation>
    <scope>NUCLEOTIDE SEQUENCE</scope>
    <source>
        <strain evidence="8">MAHUQ-64</strain>
    </source>
</reference>
<accession>A0ABV1M7E7</accession>
<dbReference type="Proteomes" id="UP001433638">
    <property type="component" value="Unassembled WGS sequence"/>
</dbReference>
<comment type="similarity">
    <text evidence="6">Belongs to the LptE lipoprotein family.</text>
</comment>
<dbReference type="PANTHER" id="PTHR38098:SF1">
    <property type="entry name" value="LPS-ASSEMBLY LIPOPROTEIN LPTE"/>
    <property type="match status" value="1"/>
</dbReference>
<evidence type="ECO:0000256" key="7">
    <source>
        <dbReference type="SAM" id="SignalP"/>
    </source>
</evidence>
<sequence>MKRMLRNIALLACIGTLSACGFQLRGLVTPLSQSAPLSFTTLRVAKAGSLDAALQTALRRDGRIRFEDVQGNTDAVLNIVAEEDRKDVLGVSLAGDVNEYMLIYSVSATIQRLQDEVPLPLTVTLRRTMSYSDSVTLGKEREEALLRADMRKEAAEQLVRRLGYLPAASKAKADAGKQP</sequence>
<dbReference type="PROSITE" id="PS51257">
    <property type="entry name" value="PROKAR_LIPOPROTEIN"/>
    <property type="match status" value="1"/>
</dbReference>
<dbReference type="Gene3D" id="3.30.160.150">
    <property type="entry name" value="Lipoprotein like domain"/>
    <property type="match status" value="1"/>
</dbReference>
<keyword evidence="3 6" id="KW-0564">Palmitate</keyword>
<keyword evidence="9" id="KW-1185">Reference proteome</keyword>
<comment type="function">
    <text evidence="6">Together with LptD, is involved in the assembly of lipopolysaccharide (LPS) at the surface of the outer membrane. Required for the proper assembly of LptD. Binds LPS and may serve as the LPS recognition site at the outer membrane.</text>
</comment>
<dbReference type="HAMAP" id="MF_01186">
    <property type="entry name" value="LPS_assembly_LptE"/>
    <property type="match status" value="1"/>
</dbReference>
<dbReference type="EMBL" id="JBEFLD010000005">
    <property type="protein sequence ID" value="MEQ6291295.1"/>
    <property type="molecule type" value="Genomic_DNA"/>
</dbReference>
<organism evidence="8 9">
    <name type="scientific">Vogesella oryzagri</name>
    <dbReference type="NCBI Taxonomy" id="3160864"/>
    <lineage>
        <taxon>Bacteria</taxon>
        <taxon>Pseudomonadati</taxon>
        <taxon>Pseudomonadota</taxon>
        <taxon>Betaproteobacteria</taxon>
        <taxon>Neisseriales</taxon>
        <taxon>Chromobacteriaceae</taxon>
        <taxon>Vogesella</taxon>
    </lineage>
</organism>
<feature type="signal peptide" evidence="7">
    <location>
        <begin position="1"/>
        <end position="19"/>
    </location>
</feature>
<dbReference type="Pfam" id="PF04390">
    <property type="entry name" value="LptE"/>
    <property type="match status" value="1"/>
</dbReference>
<keyword evidence="5 6" id="KW-0449">Lipoprotein</keyword>
<feature type="chain" id="PRO_5045059731" description="LPS-assembly lipoprotein LptE" evidence="7">
    <location>
        <begin position="20"/>
        <end position="179"/>
    </location>
</feature>
<dbReference type="RefSeq" id="WP_349587931.1">
    <property type="nucleotide sequence ID" value="NZ_JBEFLD010000005.1"/>
</dbReference>
<comment type="subcellular location">
    <subcellularLocation>
        <location evidence="6">Cell outer membrane</location>
        <topology evidence="6">Lipid-anchor</topology>
    </subcellularLocation>
</comment>
<comment type="caution">
    <text evidence="8">The sequence shown here is derived from an EMBL/GenBank/DDBJ whole genome shotgun (WGS) entry which is preliminary data.</text>
</comment>
<keyword evidence="2 6" id="KW-0472">Membrane</keyword>
<comment type="subunit">
    <text evidence="6">Component of the lipopolysaccharide transport and assembly complex. Interacts with LptD.</text>
</comment>
<keyword evidence="1 6" id="KW-0732">Signal</keyword>